<evidence type="ECO:0008006" key="3">
    <source>
        <dbReference type="Google" id="ProtNLM"/>
    </source>
</evidence>
<organism evidence="1">
    <name type="scientific">Candidatus Moduliflexus flocculans</name>
    <dbReference type="NCBI Taxonomy" id="1499966"/>
    <lineage>
        <taxon>Bacteria</taxon>
        <taxon>Candidatus Moduliflexota</taxon>
        <taxon>Candidatus Moduliflexia</taxon>
        <taxon>Candidatus Moduliflexales</taxon>
        <taxon>Candidatus Moduliflexaceae</taxon>
    </lineage>
</organism>
<dbReference type="Proteomes" id="UP000030700">
    <property type="component" value="Unassembled WGS sequence"/>
</dbReference>
<evidence type="ECO:0000313" key="2">
    <source>
        <dbReference type="Proteomes" id="UP000030700"/>
    </source>
</evidence>
<name>A0A081BRG8_9BACT</name>
<reference evidence="1" key="1">
    <citation type="journal article" date="2015" name="PeerJ">
        <title>First genomic representation of candidate bacterial phylum KSB3 points to enhanced environmental sensing as a trigger of wastewater bulking.</title>
        <authorList>
            <person name="Sekiguchi Y."/>
            <person name="Ohashi A."/>
            <person name="Parks D.H."/>
            <person name="Yamauchi T."/>
            <person name="Tyson G.W."/>
            <person name="Hugenholtz P."/>
        </authorList>
    </citation>
    <scope>NUCLEOTIDE SEQUENCE [LARGE SCALE GENOMIC DNA]</scope>
</reference>
<dbReference type="Pfam" id="PF11899">
    <property type="entry name" value="DUF3419"/>
    <property type="match status" value="1"/>
</dbReference>
<dbReference type="PANTHER" id="PTHR47473">
    <property type="entry name" value="BTA1P"/>
    <property type="match status" value="1"/>
</dbReference>
<dbReference type="EMBL" id="DF820460">
    <property type="protein sequence ID" value="GAK53999.1"/>
    <property type="molecule type" value="Genomic_DNA"/>
</dbReference>
<evidence type="ECO:0000313" key="1">
    <source>
        <dbReference type="EMBL" id="GAK53999.1"/>
    </source>
</evidence>
<proteinExistence type="predicted"/>
<keyword evidence="2" id="KW-1185">Reference proteome</keyword>
<dbReference type="PANTHER" id="PTHR47473:SF1">
    <property type="entry name" value="METHYLTRANSFERASE DOMAIN-CONTAINING PROTEIN"/>
    <property type="match status" value="1"/>
</dbReference>
<dbReference type="STRING" id="1499966.U14_05276"/>
<dbReference type="HOGENOM" id="CLU_054002_0_0_0"/>
<accession>A0A081BRG8</accession>
<dbReference type="AlphaFoldDB" id="A0A081BRG8"/>
<sequence length="394" mass="46533">MTMNTLSVAQHWMTRAHNAFFHSIHNRYLIYNTCWEDPRLDRQLLQLQSDSRVVMITSAGCNALDYLLDSPAAIHAVDVNPRQNALLQLKLALFEAGHFEHLFKMFGEGFHAAYQQIYEQIRAALPSYAQAYWDKHISYFERTRLKPSFYYHGTSGSFAWLFMNVISRLERNIKAFLFALLETQTLTEQRSLYATIEHQLWNAFHRWLIKHPVVMAMFGVPKAQIRLIVEQYPGGLVAYVRDKVRHVFTEVLMHDNYFWRVYLSGSYTPACCPNYLKPEYFSLLRERRERIMTHTSTITQFLQAHPAAYSHFVLLDHQDWLASYHRDLLEEEWRRILECSRAGTKILMRSASEHLHFLPDWVTASLRFFPERTEPLHRQDRVGTYGSLHLTEVR</sequence>
<gene>
    <name evidence="1" type="ORF">U14_05276</name>
</gene>
<dbReference type="InterPro" id="IPR021829">
    <property type="entry name" value="DUF3419"/>
</dbReference>
<protein>
    <recommendedName>
        <fullName evidence="3">S-adenosylmethionine:diacylglycerol 3-amino-3-carboxypropyl transferase</fullName>
    </recommendedName>
</protein>